<dbReference type="InterPro" id="IPR021109">
    <property type="entry name" value="Peptidase_aspartic_dom_sf"/>
</dbReference>
<name>A0A5A8E5S5_CAFRO</name>
<protein>
    <recommendedName>
        <fullName evidence="10">Peptidase A1 domain-containing protein</fullName>
    </recommendedName>
</protein>
<evidence type="ECO:0000313" key="12">
    <source>
        <dbReference type="Proteomes" id="UP000322899"/>
    </source>
</evidence>
<keyword evidence="4 9" id="KW-0378">Hydrolase</keyword>
<sequence>MQRKLKVGACTSEAAMRAFAAILALAAAAVSAMPISRRAISMDDVKSGRVGSSRLANRLGASGKVVIDGFDDAQWYGQISLGTPAQDFLVIFDTGSSNVWVPSSTCTQSACSSKPKYDHTKSSSYVANGTKFSILYGSGPVSGFLSEDSFSVGGLNVPDYTFAEINDVTGLGPAFSMGKFAGIAGMAFPTISVDGLPTFFERLVDTGAVTVPEFAFYLEPASGITPATTGELVLGGADPAHYTGSLTYVDVTSDTYWEVALDGMSLGGKSVTSTKKAIIDSGTSLLAGPTDEVKAIAKAVGAKPFFLNPNEFTVDCSAIDSMPNIDVTLGGKNFTLTAKDYVLNIENVECLFGMTGIDVPAPAGPLWIMGDIFIRKFYSVFHLPSSAHPKGAVAFAPVRA</sequence>
<evidence type="ECO:0000313" key="11">
    <source>
        <dbReference type="EMBL" id="KAA0173155.1"/>
    </source>
</evidence>
<organism evidence="11 12">
    <name type="scientific">Cafeteria roenbergensis</name>
    <name type="common">Marine flagellate</name>
    <dbReference type="NCBI Taxonomy" id="33653"/>
    <lineage>
        <taxon>Eukaryota</taxon>
        <taxon>Sar</taxon>
        <taxon>Stramenopiles</taxon>
        <taxon>Bigyra</taxon>
        <taxon>Opalozoa</taxon>
        <taxon>Bicosoecida</taxon>
        <taxon>Cafeteriaceae</taxon>
        <taxon>Cafeteria</taxon>
    </lineage>
</organism>
<dbReference type="InterPro" id="IPR001969">
    <property type="entry name" value="Aspartic_peptidase_AS"/>
</dbReference>
<feature type="domain" description="Peptidase A1" evidence="10">
    <location>
        <begin position="75"/>
        <end position="396"/>
    </location>
</feature>
<dbReference type="FunFam" id="2.40.70.10:FF:000008">
    <property type="entry name" value="Cathepsin D"/>
    <property type="match status" value="1"/>
</dbReference>
<comment type="caution">
    <text evidence="11">The sequence shown here is derived from an EMBL/GenBank/DDBJ whole genome shotgun (WGS) entry which is preliminary data.</text>
</comment>
<evidence type="ECO:0000256" key="3">
    <source>
        <dbReference type="ARBA" id="ARBA00022750"/>
    </source>
</evidence>
<accession>A0A5A8E5S5</accession>
<dbReference type="PROSITE" id="PS00141">
    <property type="entry name" value="ASP_PROTEASE"/>
    <property type="match status" value="2"/>
</dbReference>
<gene>
    <name evidence="11" type="ORF">FNF27_05379</name>
</gene>
<evidence type="ECO:0000256" key="2">
    <source>
        <dbReference type="ARBA" id="ARBA00022670"/>
    </source>
</evidence>
<keyword evidence="3 9" id="KW-0064">Aspartyl protease</keyword>
<keyword evidence="5 8" id="KW-1015">Disulfide bond</keyword>
<dbReference type="PROSITE" id="PS51767">
    <property type="entry name" value="PEPTIDASE_A1"/>
    <property type="match status" value="1"/>
</dbReference>
<dbReference type="AlphaFoldDB" id="A0A5A8E5S5"/>
<dbReference type="SUPFAM" id="SSF50630">
    <property type="entry name" value="Acid proteases"/>
    <property type="match status" value="1"/>
</dbReference>
<evidence type="ECO:0000256" key="5">
    <source>
        <dbReference type="ARBA" id="ARBA00023157"/>
    </source>
</evidence>
<dbReference type="Proteomes" id="UP000322899">
    <property type="component" value="Unassembled WGS sequence"/>
</dbReference>
<evidence type="ECO:0000256" key="8">
    <source>
        <dbReference type="PIRSR" id="PIRSR601461-2"/>
    </source>
</evidence>
<dbReference type="PRINTS" id="PR00792">
    <property type="entry name" value="PEPSIN"/>
</dbReference>
<reference evidence="11 12" key="1">
    <citation type="submission" date="2019-07" db="EMBL/GenBank/DDBJ databases">
        <title>Genomes of Cafeteria roenbergensis.</title>
        <authorList>
            <person name="Fischer M.G."/>
            <person name="Hackl T."/>
            <person name="Roman M."/>
        </authorList>
    </citation>
    <scope>NUCLEOTIDE SEQUENCE [LARGE SCALE GENOMIC DNA]</scope>
    <source>
        <strain evidence="11 12">E4-10P</strain>
    </source>
</reference>
<evidence type="ECO:0000256" key="4">
    <source>
        <dbReference type="ARBA" id="ARBA00022801"/>
    </source>
</evidence>
<dbReference type="PANTHER" id="PTHR47966:SF51">
    <property type="entry name" value="BETA-SITE APP-CLEAVING ENZYME, ISOFORM A-RELATED"/>
    <property type="match status" value="1"/>
</dbReference>
<evidence type="ECO:0000256" key="7">
    <source>
        <dbReference type="PIRSR" id="PIRSR601461-1"/>
    </source>
</evidence>
<dbReference type="GO" id="GO:0006508">
    <property type="term" value="P:proteolysis"/>
    <property type="evidence" value="ECO:0007669"/>
    <property type="project" value="UniProtKB-KW"/>
</dbReference>
<dbReference type="Gene3D" id="2.40.70.10">
    <property type="entry name" value="Acid Proteases"/>
    <property type="match status" value="2"/>
</dbReference>
<dbReference type="InterPro" id="IPR001461">
    <property type="entry name" value="Aspartic_peptidase_A1"/>
</dbReference>
<feature type="active site" evidence="7">
    <location>
        <position position="93"/>
    </location>
</feature>
<dbReference type="Pfam" id="PF00026">
    <property type="entry name" value="Asp"/>
    <property type="match status" value="1"/>
</dbReference>
<evidence type="ECO:0000256" key="9">
    <source>
        <dbReference type="RuleBase" id="RU000454"/>
    </source>
</evidence>
<proteinExistence type="inferred from homology"/>
<feature type="disulfide bond" evidence="8">
    <location>
        <begin position="106"/>
        <end position="111"/>
    </location>
</feature>
<evidence type="ECO:0000256" key="6">
    <source>
        <dbReference type="ARBA" id="ARBA00023180"/>
    </source>
</evidence>
<dbReference type="GO" id="GO:0004190">
    <property type="term" value="F:aspartic-type endopeptidase activity"/>
    <property type="evidence" value="ECO:0007669"/>
    <property type="project" value="UniProtKB-KW"/>
</dbReference>
<comment type="similarity">
    <text evidence="1 9">Belongs to the peptidase A1 family.</text>
</comment>
<dbReference type="OrthoDB" id="771136at2759"/>
<keyword evidence="6" id="KW-0325">Glycoprotein</keyword>
<evidence type="ECO:0000259" key="10">
    <source>
        <dbReference type="PROSITE" id="PS51767"/>
    </source>
</evidence>
<dbReference type="EMBL" id="VLTO01000037">
    <property type="protein sequence ID" value="KAA0173155.1"/>
    <property type="molecule type" value="Genomic_DNA"/>
</dbReference>
<dbReference type="PANTHER" id="PTHR47966">
    <property type="entry name" value="BETA-SITE APP-CLEAVING ENZYME, ISOFORM A-RELATED"/>
    <property type="match status" value="1"/>
</dbReference>
<feature type="active site" evidence="7">
    <location>
        <position position="280"/>
    </location>
</feature>
<evidence type="ECO:0000256" key="1">
    <source>
        <dbReference type="ARBA" id="ARBA00007447"/>
    </source>
</evidence>
<dbReference type="InterPro" id="IPR033121">
    <property type="entry name" value="PEPTIDASE_A1"/>
</dbReference>
<dbReference type="FunFam" id="2.40.70.10:FF:000002">
    <property type="entry name" value="Vacuolar aspartic proteinase"/>
    <property type="match status" value="1"/>
</dbReference>
<keyword evidence="2 9" id="KW-0645">Protease</keyword>